<keyword evidence="2 6" id="KW-0031">Aminopeptidase</keyword>
<dbReference type="Gene3D" id="2.40.10.10">
    <property type="entry name" value="Trypsin-like serine proteases"/>
    <property type="match status" value="1"/>
</dbReference>
<reference evidence="7 8" key="1">
    <citation type="submission" date="2019-08" db="EMBL/GenBank/DDBJ databases">
        <title>Archangium and Cystobacter genomes.</title>
        <authorList>
            <person name="Chen I.-C.K."/>
            <person name="Wielgoss S."/>
        </authorList>
    </citation>
    <scope>NUCLEOTIDE SEQUENCE [LARGE SCALE GENOMIC DNA]</scope>
    <source>
        <strain evidence="7 8">Cbm 6</strain>
    </source>
</reference>
<evidence type="ECO:0000256" key="3">
    <source>
        <dbReference type="ARBA" id="ARBA00022670"/>
    </source>
</evidence>
<dbReference type="Proteomes" id="UP001611383">
    <property type="component" value="Chromosome"/>
</dbReference>
<dbReference type="Pfam" id="PF10459">
    <property type="entry name" value="Peptidase_S46"/>
    <property type="match status" value="1"/>
</dbReference>
<keyword evidence="8" id="KW-1185">Reference proteome</keyword>
<dbReference type="PANTHER" id="PTHR38469">
    <property type="entry name" value="PERIPLASMIC PEPTIDASE SUBFAMILY S1B"/>
    <property type="match status" value="1"/>
</dbReference>
<protein>
    <recommendedName>
        <fullName evidence="6">Dipeptidyl-peptidase</fullName>
        <ecNumber evidence="6">3.4.14.-</ecNumber>
    </recommendedName>
</protein>
<gene>
    <name evidence="7" type="ORF">F0U60_07525</name>
</gene>
<dbReference type="EC" id="3.4.14.-" evidence="6"/>
<keyword evidence="6" id="KW-0720">Serine protease</keyword>
<dbReference type="InterPro" id="IPR043504">
    <property type="entry name" value="Peptidase_S1_PA_chymotrypsin"/>
</dbReference>
<evidence type="ECO:0000313" key="7">
    <source>
        <dbReference type="EMBL" id="WNG43958.1"/>
    </source>
</evidence>
<comment type="function">
    <text evidence="6">Catalyzes the removal of dipeptides from the N-terminus of oligopeptides.</text>
</comment>
<evidence type="ECO:0000256" key="4">
    <source>
        <dbReference type="ARBA" id="ARBA00022729"/>
    </source>
</evidence>
<dbReference type="InterPro" id="IPR009003">
    <property type="entry name" value="Peptidase_S1_PA"/>
</dbReference>
<dbReference type="SUPFAM" id="SSF50494">
    <property type="entry name" value="Trypsin-like serine proteases"/>
    <property type="match status" value="1"/>
</dbReference>
<accession>A0ABY9WJQ2</accession>
<keyword evidence="4" id="KW-0732">Signal</keyword>
<organism evidence="7 8">
    <name type="scientific">Archangium minus</name>
    <dbReference type="NCBI Taxonomy" id="83450"/>
    <lineage>
        <taxon>Bacteria</taxon>
        <taxon>Pseudomonadati</taxon>
        <taxon>Myxococcota</taxon>
        <taxon>Myxococcia</taxon>
        <taxon>Myxococcales</taxon>
        <taxon>Cystobacterineae</taxon>
        <taxon>Archangiaceae</taxon>
        <taxon>Archangium</taxon>
    </lineage>
</organism>
<evidence type="ECO:0000256" key="1">
    <source>
        <dbReference type="ARBA" id="ARBA00010491"/>
    </source>
</evidence>
<name>A0ABY9WJQ2_9BACT</name>
<sequence length="737" mass="81791">MWCFVAILPNLPGSRLPTQAPRASFRPLGLTSLHSQARTGTRLSPQNRKECSLVRRLLALGFLWTLPAAAEEGMWTYDAFPREAVKAAYGFEPSQAWLDRMRLSSVRLAGGCSASFVSPDGLVMTNHHCIRSCVQDLSSSKRDYLATGFLAKELKDELRCPKVEANQLVAMTDVTARLQGVTKGLSGPAFNTALKAEMSKIESECATGPELRCDVVTLFNGGKYQLYKYRRFQDVRLAFAPEFSMAAFGGDPDNFNFPRFGLDAAFLRVWDANGQPLKTEDYLPWAKDGAKEGDLVFVSGHPGATDRQSTVAQLEFERDVSLPFSLLYMAERRGLLREYASSSPERFRTTRARLRSVENALKGLRGRHQALAEPSLLASKRKAEAELRAKVAADPKLKEHAGAWDAIARALDAYRPLVAEYRLEEVGYGFASELFDIARHLVRAADERPKPNTERLREYTEGQLPALRQQLLREAPITPEYEILSMTFGFNKLRETLGADDPFVQTVLGREAPEELARVLVKGTKLFDVKERQRLLEGGKAAVEASKDPMILLARRVDAQAREVRKRYEDTVESVLNKNGELLAQARLAVYGTSGYPDATFTLRLNYGVVKGWEQNGRQVPPLTTFAGAYARHTGKEPFRLPDSWMKAQGKVPGETPFNMATTNDIIGGNSGSPLVNRDGRVVGLIFDGNLQSIGGDYAYVPETNRAVAVHGEGLLRALEHIYGASRLVKELRANQQ</sequence>
<evidence type="ECO:0000256" key="5">
    <source>
        <dbReference type="ARBA" id="ARBA00022801"/>
    </source>
</evidence>
<proteinExistence type="inferred from homology"/>
<evidence type="ECO:0000256" key="6">
    <source>
        <dbReference type="RuleBase" id="RU366067"/>
    </source>
</evidence>
<dbReference type="InterPro" id="IPR019500">
    <property type="entry name" value="Pep_S46"/>
</dbReference>
<evidence type="ECO:0000313" key="8">
    <source>
        <dbReference type="Proteomes" id="UP001611383"/>
    </source>
</evidence>
<dbReference type="PANTHER" id="PTHR38469:SF1">
    <property type="entry name" value="PERIPLASMIC PEPTIDASE SUBFAMILY S1B"/>
    <property type="match status" value="1"/>
</dbReference>
<evidence type="ECO:0000256" key="2">
    <source>
        <dbReference type="ARBA" id="ARBA00022438"/>
    </source>
</evidence>
<keyword evidence="5 6" id="KW-0378">Hydrolase</keyword>
<dbReference type="EMBL" id="CP043494">
    <property type="protein sequence ID" value="WNG43958.1"/>
    <property type="molecule type" value="Genomic_DNA"/>
</dbReference>
<comment type="similarity">
    <text evidence="1 6">Belongs to the peptidase S46 family.</text>
</comment>
<keyword evidence="3 6" id="KW-0645">Protease</keyword>